<dbReference type="EMBL" id="MNCJ02000316">
    <property type="protein sequence ID" value="KAF5823713.1"/>
    <property type="molecule type" value="Genomic_DNA"/>
</dbReference>
<reference evidence="1" key="1">
    <citation type="journal article" date="2017" name="Nature">
        <title>The sunflower genome provides insights into oil metabolism, flowering and Asterid evolution.</title>
        <authorList>
            <person name="Badouin H."/>
            <person name="Gouzy J."/>
            <person name="Grassa C.J."/>
            <person name="Murat F."/>
            <person name="Staton S.E."/>
            <person name="Cottret L."/>
            <person name="Lelandais-Briere C."/>
            <person name="Owens G.L."/>
            <person name="Carrere S."/>
            <person name="Mayjonade B."/>
            <person name="Legrand L."/>
            <person name="Gill N."/>
            <person name="Kane N.C."/>
            <person name="Bowers J.E."/>
            <person name="Hubner S."/>
            <person name="Bellec A."/>
            <person name="Berard A."/>
            <person name="Berges H."/>
            <person name="Blanchet N."/>
            <person name="Boniface M.C."/>
            <person name="Brunel D."/>
            <person name="Catrice O."/>
            <person name="Chaidir N."/>
            <person name="Claudel C."/>
            <person name="Donnadieu C."/>
            <person name="Faraut T."/>
            <person name="Fievet G."/>
            <person name="Helmstetter N."/>
            <person name="King M."/>
            <person name="Knapp S.J."/>
            <person name="Lai Z."/>
            <person name="Le Paslier M.C."/>
            <person name="Lippi Y."/>
            <person name="Lorenzon L."/>
            <person name="Mandel J.R."/>
            <person name="Marage G."/>
            <person name="Marchand G."/>
            <person name="Marquand E."/>
            <person name="Bret-Mestries E."/>
            <person name="Morien E."/>
            <person name="Nambeesan S."/>
            <person name="Nguyen T."/>
            <person name="Pegot-Espagnet P."/>
            <person name="Pouilly N."/>
            <person name="Raftis F."/>
            <person name="Sallet E."/>
            <person name="Schiex T."/>
            <person name="Thomas J."/>
            <person name="Vandecasteele C."/>
            <person name="Vares D."/>
            <person name="Vear F."/>
            <person name="Vautrin S."/>
            <person name="Crespi M."/>
            <person name="Mangin B."/>
            <person name="Burke J.M."/>
            <person name="Salse J."/>
            <person name="Munos S."/>
            <person name="Vincourt P."/>
            <person name="Rieseberg L.H."/>
            <person name="Langlade N.B."/>
        </authorList>
    </citation>
    <scope>NUCLEOTIDE SEQUENCE</scope>
    <source>
        <tissue evidence="1">Leaves</tissue>
    </source>
</reference>
<keyword evidence="2" id="KW-1185">Reference proteome</keyword>
<accession>A0A9K3JZC2</accession>
<proteinExistence type="predicted"/>
<evidence type="ECO:0000313" key="1">
    <source>
        <dbReference type="EMBL" id="KAF5823713.1"/>
    </source>
</evidence>
<name>A0A9K3JZC2_HELAN</name>
<protein>
    <submittedName>
        <fullName evidence="1">Uncharacterized protein</fullName>
    </submittedName>
</protein>
<dbReference type="AlphaFoldDB" id="A0A9K3JZC2"/>
<evidence type="ECO:0000313" key="2">
    <source>
        <dbReference type="Proteomes" id="UP000215914"/>
    </source>
</evidence>
<gene>
    <name evidence="1" type="ORF">HanXRQr2_Chr01g0041271</name>
</gene>
<sequence>MDVVLSNCTKMMMLMPPLSYLNHINTHIIQSNLSQKPLIMPLSLGMSNQYWVPKIPVPNCTVPVEFWYPFFAFFGIGNSARYRLDTLFYPRFTFEYQHFQYRYQNSIGTIQFGTG</sequence>
<organism evidence="1 2">
    <name type="scientific">Helianthus annuus</name>
    <name type="common">Common sunflower</name>
    <dbReference type="NCBI Taxonomy" id="4232"/>
    <lineage>
        <taxon>Eukaryota</taxon>
        <taxon>Viridiplantae</taxon>
        <taxon>Streptophyta</taxon>
        <taxon>Embryophyta</taxon>
        <taxon>Tracheophyta</taxon>
        <taxon>Spermatophyta</taxon>
        <taxon>Magnoliopsida</taxon>
        <taxon>eudicotyledons</taxon>
        <taxon>Gunneridae</taxon>
        <taxon>Pentapetalae</taxon>
        <taxon>asterids</taxon>
        <taxon>campanulids</taxon>
        <taxon>Asterales</taxon>
        <taxon>Asteraceae</taxon>
        <taxon>Asteroideae</taxon>
        <taxon>Heliantheae alliance</taxon>
        <taxon>Heliantheae</taxon>
        <taxon>Helianthus</taxon>
    </lineage>
</organism>
<dbReference type="Proteomes" id="UP000215914">
    <property type="component" value="Unassembled WGS sequence"/>
</dbReference>
<reference evidence="1" key="2">
    <citation type="submission" date="2020-06" db="EMBL/GenBank/DDBJ databases">
        <title>Helianthus annuus Genome sequencing and assembly Release 2.</title>
        <authorList>
            <person name="Gouzy J."/>
            <person name="Langlade N."/>
            <person name="Munos S."/>
        </authorList>
    </citation>
    <scope>NUCLEOTIDE SEQUENCE</scope>
    <source>
        <tissue evidence="1">Leaves</tissue>
    </source>
</reference>
<comment type="caution">
    <text evidence="1">The sequence shown here is derived from an EMBL/GenBank/DDBJ whole genome shotgun (WGS) entry which is preliminary data.</text>
</comment>
<dbReference type="Gramene" id="mRNA:HanXRQr2_Chr01g0041271">
    <property type="protein sequence ID" value="CDS:HanXRQr2_Chr01g0041271.1"/>
    <property type="gene ID" value="HanXRQr2_Chr01g0041271"/>
</dbReference>